<dbReference type="InterPro" id="IPR036291">
    <property type="entry name" value="NAD(P)-bd_dom_sf"/>
</dbReference>
<evidence type="ECO:0000313" key="1">
    <source>
        <dbReference type="EMBL" id="PTP29594.1"/>
    </source>
</evidence>
<sequence>MVEQLRLHILVVGGSGGIGFAVVKHLLSELSRFDFLDVLVDATYHSQQPELENNRLNWHKVDATNEADIEQLSRQFEKLDWLINCVGMLHTTELGPEKNLSSIDPEFFLKNISVNTLPSLLLAKHFTPVLRTSDNPKFAVVSAKVGSISDNRLGGWYSYRSSKAALNMFIKTMSIEWQRTIKKGTVLALHPGTTDTALSKPFQTNVPEGKLFESSYVAHQLVDIIRTATPDNSGHFYAYDGEQLKW</sequence>
<gene>
    <name evidence="1" type="ORF">CWO07_17395</name>
</gene>
<dbReference type="SUPFAM" id="SSF51735">
    <property type="entry name" value="NAD(P)-binding Rossmann-fold domains"/>
    <property type="match status" value="1"/>
</dbReference>
<dbReference type="AlphaFoldDB" id="A0A2T5ESK4"/>
<dbReference type="InterPro" id="IPR051468">
    <property type="entry name" value="Fungal_SecMetab_SDRs"/>
</dbReference>
<dbReference type="EMBL" id="PIFK01000036">
    <property type="protein sequence ID" value="PTP29594.1"/>
    <property type="molecule type" value="Genomic_DNA"/>
</dbReference>
<dbReference type="PRINTS" id="PR00081">
    <property type="entry name" value="GDHRDH"/>
</dbReference>
<organism evidence="1 2">
    <name type="scientific">Vibrio splendidus</name>
    <dbReference type="NCBI Taxonomy" id="29497"/>
    <lineage>
        <taxon>Bacteria</taxon>
        <taxon>Pseudomonadati</taxon>
        <taxon>Pseudomonadota</taxon>
        <taxon>Gammaproteobacteria</taxon>
        <taxon>Vibrionales</taxon>
        <taxon>Vibrionaceae</taxon>
        <taxon>Vibrio</taxon>
    </lineage>
</organism>
<protein>
    <submittedName>
        <fullName evidence="1">SDR family oxidoreductase</fullName>
    </submittedName>
</protein>
<dbReference type="Pfam" id="PF00106">
    <property type="entry name" value="adh_short"/>
    <property type="match status" value="1"/>
</dbReference>
<reference evidence="1 2" key="1">
    <citation type="submission" date="2017-11" db="EMBL/GenBank/DDBJ databases">
        <title>Population delineation of vibrios coincides with oyster pathogenicity.</title>
        <authorList>
            <person name="Bruto M."/>
            <person name="Labreuche Y."/>
            <person name="James A."/>
            <person name="Piel D."/>
            <person name="Chenivesse S."/>
            <person name="Petton B."/>
            <person name="Polz M.F."/>
            <person name="Le Roux F."/>
        </authorList>
    </citation>
    <scope>NUCLEOTIDE SEQUENCE [LARGE SCALE GENOMIC DNA]</scope>
    <source>
        <strain evidence="1 2">FF_144</strain>
    </source>
</reference>
<dbReference type="CDD" id="cd05325">
    <property type="entry name" value="carb_red_sniffer_like_SDR_c"/>
    <property type="match status" value="1"/>
</dbReference>
<name>A0A2T5ESK4_VIBSP</name>
<dbReference type="Gene3D" id="3.40.50.720">
    <property type="entry name" value="NAD(P)-binding Rossmann-like Domain"/>
    <property type="match status" value="1"/>
</dbReference>
<dbReference type="RefSeq" id="WP_017090247.1">
    <property type="nucleotide sequence ID" value="NZ_MCWO01000331.1"/>
</dbReference>
<dbReference type="NCBIfam" id="NF006532">
    <property type="entry name" value="PRK09009.1"/>
    <property type="match status" value="1"/>
</dbReference>
<dbReference type="GO" id="GO:0016491">
    <property type="term" value="F:oxidoreductase activity"/>
    <property type="evidence" value="ECO:0007669"/>
    <property type="project" value="TreeGrafter"/>
</dbReference>
<comment type="caution">
    <text evidence="1">The sequence shown here is derived from an EMBL/GenBank/DDBJ whole genome shotgun (WGS) entry which is preliminary data.</text>
</comment>
<evidence type="ECO:0000313" key="2">
    <source>
        <dbReference type="Proteomes" id="UP000244197"/>
    </source>
</evidence>
<dbReference type="PANTHER" id="PTHR43544:SF12">
    <property type="entry name" value="NAD(P)-BINDING ROSSMANN-FOLD SUPERFAMILY PROTEIN"/>
    <property type="match status" value="1"/>
</dbReference>
<accession>A0A2T5ESK4</accession>
<dbReference type="InterPro" id="IPR002347">
    <property type="entry name" value="SDR_fam"/>
</dbReference>
<dbReference type="Proteomes" id="UP000244197">
    <property type="component" value="Unassembled WGS sequence"/>
</dbReference>
<proteinExistence type="predicted"/>
<dbReference type="PANTHER" id="PTHR43544">
    <property type="entry name" value="SHORT-CHAIN DEHYDROGENASE/REDUCTASE"/>
    <property type="match status" value="1"/>
</dbReference>
<dbReference type="GO" id="GO:0005737">
    <property type="term" value="C:cytoplasm"/>
    <property type="evidence" value="ECO:0007669"/>
    <property type="project" value="TreeGrafter"/>
</dbReference>